<evidence type="ECO:0008006" key="5">
    <source>
        <dbReference type="Google" id="ProtNLM"/>
    </source>
</evidence>
<keyword evidence="2" id="KW-0472">Membrane</keyword>
<dbReference type="Proteomes" id="UP000075806">
    <property type="component" value="Unassembled WGS sequence"/>
</dbReference>
<name>A0A161PH73_9BACI</name>
<feature type="region of interest" description="Disordered" evidence="1">
    <location>
        <begin position="87"/>
        <end position="111"/>
    </location>
</feature>
<proteinExistence type="predicted"/>
<keyword evidence="2" id="KW-1133">Transmembrane helix</keyword>
<dbReference type="OrthoDB" id="1955013at2"/>
<dbReference type="STRING" id="519424.AZF04_09475"/>
<dbReference type="RefSeq" id="WP_061949547.1">
    <property type="nucleotide sequence ID" value="NZ_LTAO01000034.1"/>
</dbReference>
<keyword evidence="4" id="KW-1185">Reference proteome</keyword>
<dbReference type="AlphaFoldDB" id="A0A161PH73"/>
<evidence type="ECO:0000256" key="2">
    <source>
        <dbReference type="SAM" id="Phobius"/>
    </source>
</evidence>
<evidence type="ECO:0000313" key="3">
    <source>
        <dbReference type="EMBL" id="KYG28123.1"/>
    </source>
</evidence>
<dbReference type="EMBL" id="LTAO01000034">
    <property type="protein sequence ID" value="KYG28123.1"/>
    <property type="molecule type" value="Genomic_DNA"/>
</dbReference>
<evidence type="ECO:0000313" key="4">
    <source>
        <dbReference type="Proteomes" id="UP000075806"/>
    </source>
</evidence>
<gene>
    <name evidence="3" type="ORF">AZF04_09475</name>
</gene>
<sequence>MNSNHYTKEDWTLYINGTVQQNQQLKMEEHLYTCDQCLQDYMESLAQVSIEPSRNESDDFIDSVMQKIEPAAKARKPLKQEDSIKVLDGNVGYENGRNKEGAQKKKSSTQKGRKKQTLLHYVIAASLTFILMSSGIFEEIAFGSNAEENDMMNTIHEKEEISVSERLLDKITITIEEWTNLERSEGDEQTK</sequence>
<reference evidence="3" key="1">
    <citation type="submission" date="2016-02" db="EMBL/GenBank/DDBJ databases">
        <title>Genome sequence of Bacillus trypoxylicola KCTC 13244(T).</title>
        <authorList>
            <person name="Jeong H."/>
            <person name="Park S.-H."/>
            <person name="Choi S.-K."/>
        </authorList>
    </citation>
    <scope>NUCLEOTIDE SEQUENCE [LARGE SCALE GENOMIC DNA]</scope>
    <source>
        <strain evidence="3">KCTC 13244</strain>
    </source>
</reference>
<evidence type="ECO:0000256" key="1">
    <source>
        <dbReference type="SAM" id="MobiDB-lite"/>
    </source>
</evidence>
<organism evidence="3 4">
    <name type="scientific">Alkalihalobacillus trypoxylicola</name>
    <dbReference type="NCBI Taxonomy" id="519424"/>
    <lineage>
        <taxon>Bacteria</taxon>
        <taxon>Bacillati</taxon>
        <taxon>Bacillota</taxon>
        <taxon>Bacilli</taxon>
        <taxon>Bacillales</taxon>
        <taxon>Bacillaceae</taxon>
        <taxon>Alkalihalobacillus</taxon>
    </lineage>
</organism>
<comment type="caution">
    <text evidence="3">The sequence shown here is derived from an EMBL/GenBank/DDBJ whole genome shotgun (WGS) entry which is preliminary data.</text>
</comment>
<protein>
    <recommendedName>
        <fullName evidence="5">Zinc-finger domain-containing protein</fullName>
    </recommendedName>
</protein>
<keyword evidence="2" id="KW-0812">Transmembrane</keyword>
<feature type="transmembrane region" description="Helical" evidence="2">
    <location>
        <begin position="118"/>
        <end position="137"/>
    </location>
</feature>
<accession>A0A161PH73</accession>